<evidence type="ECO:0000256" key="2">
    <source>
        <dbReference type="SAM" id="Phobius"/>
    </source>
</evidence>
<gene>
    <name evidence="5" type="primary">LOC120028362</name>
</gene>
<evidence type="ECO:0000313" key="4">
    <source>
        <dbReference type="Proteomes" id="UP000808372"/>
    </source>
</evidence>
<reference evidence="5" key="1">
    <citation type="submission" date="2025-08" db="UniProtKB">
        <authorList>
            <consortium name="RefSeq"/>
        </authorList>
    </citation>
    <scope>IDENTIFICATION</scope>
    <source>
        <tissue evidence="5">White muscle</tissue>
    </source>
</reference>
<feature type="compositionally biased region" description="Polar residues" evidence="1">
    <location>
        <begin position="281"/>
        <end position="320"/>
    </location>
</feature>
<feature type="compositionally biased region" description="Low complexity" evidence="1">
    <location>
        <begin position="265"/>
        <end position="280"/>
    </location>
</feature>
<feature type="compositionally biased region" description="Polar residues" evidence="1">
    <location>
        <begin position="109"/>
        <end position="118"/>
    </location>
</feature>
<dbReference type="GeneID" id="120028362"/>
<evidence type="ECO:0000256" key="1">
    <source>
        <dbReference type="SAM" id="MobiDB-lite"/>
    </source>
</evidence>
<keyword evidence="2" id="KW-0472">Membrane</keyword>
<feature type="compositionally biased region" description="Polar residues" evidence="1">
    <location>
        <begin position="80"/>
        <end position="93"/>
    </location>
</feature>
<accession>A0A8U0PP87</accession>
<feature type="compositionally biased region" description="Low complexity" evidence="1">
    <location>
        <begin position="172"/>
        <end position="184"/>
    </location>
</feature>
<dbReference type="Proteomes" id="UP000808372">
    <property type="component" value="Chromosome 34"/>
</dbReference>
<feature type="transmembrane region" description="Helical" evidence="2">
    <location>
        <begin position="363"/>
        <end position="384"/>
    </location>
</feature>
<keyword evidence="4" id="KW-1185">Reference proteome</keyword>
<protein>
    <submittedName>
        <fullName evidence="5">Cell surface glycoprotein 1-like</fullName>
    </submittedName>
</protein>
<feature type="compositionally biased region" description="Polar residues" evidence="1">
    <location>
        <begin position="226"/>
        <end position="253"/>
    </location>
</feature>
<evidence type="ECO:0000256" key="3">
    <source>
        <dbReference type="SAM" id="SignalP"/>
    </source>
</evidence>
<proteinExistence type="predicted"/>
<feature type="compositionally biased region" description="Low complexity" evidence="1">
    <location>
        <begin position="210"/>
        <end position="221"/>
    </location>
</feature>
<sequence length="473" mass="50966">MEGKRLVIVYFLWMLPRGLNGTVTLQPNLHSTNFRSSEVTATSDKVSPLEMSQEPLNNAPDEGQHSTVAPSVELKLTVKSEPQTSDQVSTRNILSHDRPSMQPLRMSTKRNSQSPQDRQTTRYKNKSTVEITADGAQETSPTMWNQPLVRQVTPSGKDEVSPTASPRPSELSTQTTSPTPNQPTEIQMGPTPSNSPMSQSNDTTERKRPTPTGVGFGVTPTRAEYTLNTGGEAQLPSTPSQAPVTSRRSTPSHPTERGPTGPSELPSAATSPTTLPPSTAMTKSSTHVSTPWTSTQPAKTLATTEASVTSSIDVTSSKGQSGPMVPTKKEVANATTTAKKKPKPPTKTANQDERKKTGNHGTAVAVLIGGTLFMMLVGFGVIFVRKQRQQRMQLQNTAWAGPSPFLYGGVQSQLDNDDSGDVHLRGSNGISFSGFLSQRLSKRFSLNQDTDQEFRMGEIPAGSTFGRETVSDC</sequence>
<feature type="compositionally biased region" description="Polar residues" evidence="1">
    <location>
        <begin position="36"/>
        <end position="45"/>
    </location>
</feature>
<feature type="region of interest" description="Disordered" evidence="1">
    <location>
        <begin position="36"/>
        <end position="66"/>
    </location>
</feature>
<feature type="chain" id="PRO_5035891951" evidence="3">
    <location>
        <begin position="22"/>
        <end position="473"/>
    </location>
</feature>
<keyword evidence="2" id="KW-1133">Transmembrane helix</keyword>
<feature type="region of interest" description="Disordered" evidence="1">
    <location>
        <begin position="78"/>
        <end position="357"/>
    </location>
</feature>
<keyword evidence="2" id="KW-0812">Transmembrane</keyword>
<feature type="signal peptide" evidence="3">
    <location>
        <begin position="1"/>
        <end position="21"/>
    </location>
</feature>
<organism evidence="4 5">
    <name type="scientific">Salvelinus namaycush</name>
    <name type="common">Lake trout</name>
    <name type="synonym">Salmo namaycush</name>
    <dbReference type="NCBI Taxonomy" id="8040"/>
    <lineage>
        <taxon>Eukaryota</taxon>
        <taxon>Metazoa</taxon>
        <taxon>Chordata</taxon>
        <taxon>Craniata</taxon>
        <taxon>Vertebrata</taxon>
        <taxon>Euteleostomi</taxon>
        <taxon>Actinopterygii</taxon>
        <taxon>Neopterygii</taxon>
        <taxon>Teleostei</taxon>
        <taxon>Protacanthopterygii</taxon>
        <taxon>Salmoniformes</taxon>
        <taxon>Salmonidae</taxon>
        <taxon>Salmoninae</taxon>
        <taxon>Salvelinus</taxon>
    </lineage>
</organism>
<dbReference type="AlphaFoldDB" id="A0A8U0PP87"/>
<keyword evidence="3" id="KW-0732">Signal</keyword>
<evidence type="ECO:0000313" key="5">
    <source>
        <dbReference type="RefSeq" id="XP_038829511.1"/>
    </source>
</evidence>
<dbReference type="RefSeq" id="XP_038829511.1">
    <property type="nucleotide sequence ID" value="XM_038973583.1"/>
</dbReference>
<feature type="compositionally biased region" description="Polar residues" evidence="1">
    <location>
        <begin position="190"/>
        <end position="202"/>
    </location>
</feature>
<name>A0A8U0PP87_SALNM</name>
<dbReference type="KEGG" id="snh:120028362"/>